<proteinExistence type="inferred from homology"/>
<evidence type="ECO:0000256" key="8">
    <source>
        <dbReference type="RuleBase" id="RU361185"/>
    </source>
</evidence>
<keyword evidence="4" id="KW-0472">Membrane</keyword>
<evidence type="ECO:0000256" key="7">
    <source>
        <dbReference type="PROSITE-ProRule" id="PRU00779"/>
    </source>
</evidence>
<dbReference type="InterPro" id="IPR000322">
    <property type="entry name" value="Glyco_hydro_31_TIM"/>
</dbReference>
<protein>
    <submittedName>
        <fullName evidence="10">Lysosomal alpha-glucosidase</fullName>
    </submittedName>
</protein>
<dbReference type="CDD" id="cd14752">
    <property type="entry name" value="GH31_N"/>
    <property type="match status" value="1"/>
</dbReference>
<dbReference type="Gene3D" id="3.20.20.80">
    <property type="entry name" value="Glycosidases"/>
    <property type="match status" value="1"/>
</dbReference>
<dbReference type="Pfam" id="PF00088">
    <property type="entry name" value="Trefoil"/>
    <property type="match status" value="1"/>
</dbReference>
<evidence type="ECO:0000256" key="3">
    <source>
        <dbReference type="ARBA" id="ARBA00022801"/>
    </source>
</evidence>
<dbReference type="GO" id="GO:0004558">
    <property type="term" value="F:alpha-1,4-glucosidase activity"/>
    <property type="evidence" value="ECO:0007669"/>
    <property type="project" value="TreeGrafter"/>
</dbReference>
<dbReference type="InterPro" id="IPR000519">
    <property type="entry name" value="P_trefoil_dom"/>
</dbReference>
<comment type="similarity">
    <text evidence="2 8">Belongs to the glycosyl hydrolase 31 family.</text>
</comment>
<dbReference type="EMBL" id="GEDV01003869">
    <property type="protein sequence ID" value="JAP84688.1"/>
    <property type="molecule type" value="Transcribed_RNA"/>
</dbReference>
<dbReference type="SUPFAM" id="SSF74650">
    <property type="entry name" value="Galactose mutarotase-like"/>
    <property type="match status" value="1"/>
</dbReference>
<reference evidence="10" key="1">
    <citation type="journal article" date="2016" name="Ticks Tick Borne Dis.">
        <title>De novo assembly and annotation of the salivary gland transcriptome of Rhipicephalus appendiculatus male and female ticks during blood feeding.</title>
        <authorList>
            <person name="de Castro M.H."/>
            <person name="de Klerk D."/>
            <person name="Pienaar R."/>
            <person name="Latif A.A."/>
            <person name="Rees D.J."/>
            <person name="Mans B.J."/>
        </authorList>
    </citation>
    <scope>NUCLEOTIDE SEQUENCE</scope>
    <source>
        <tissue evidence="10">Salivary glands</tissue>
    </source>
</reference>
<dbReference type="InterPro" id="IPR017853">
    <property type="entry name" value="GH"/>
</dbReference>
<name>A0A131Z192_RHIAP</name>
<dbReference type="InterPro" id="IPR044913">
    <property type="entry name" value="P_trefoil_dom_sf"/>
</dbReference>
<dbReference type="InterPro" id="IPR013780">
    <property type="entry name" value="Glyco_hydro_b"/>
</dbReference>
<evidence type="ECO:0000313" key="10">
    <source>
        <dbReference type="EMBL" id="JAP84688.1"/>
    </source>
</evidence>
<evidence type="ECO:0000256" key="2">
    <source>
        <dbReference type="ARBA" id="ARBA00007806"/>
    </source>
</evidence>
<dbReference type="GO" id="GO:0012505">
    <property type="term" value="C:endomembrane system"/>
    <property type="evidence" value="ECO:0007669"/>
    <property type="project" value="UniProtKB-SubCell"/>
</dbReference>
<dbReference type="InterPro" id="IPR017957">
    <property type="entry name" value="P_trefoil_CS"/>
</dbReference>
<dbReference type="SUPFAM" id="SSF51011">
    <property type="entry name" value="Glycosyl hydrolase domain"/>
    <property type="match status" value="1"/>
</dbReference>
<dbReference type="PANTHER" id="PTHR22762:SF131">
    <property type="entry name" value="GLYCOSIDE HYDROLASE FAMILY 31 N-TERMINAL DOMAIN-CONTAINING PROTEIN"/>
    <property type="match status" value="1"/>
</dbReference>
<dbReference type="AlphaFoldDB" id="A0A131Z192"/>
<dbReference type="Gene3D" id="4.10.110.10">
    <property type="entry name" value="Spasmolytic Protein, domain 1"/>
    <property type="match status" value="1"/>
</dbReference>
<dbReference type="InterPro" id="IPR025887">
    <property type="entry name" value="Glyco_hydro_31_N_dom"/>
</dbReference>
<dbReference type="InterPro" id="IPR030459">
    <property type="entry name" value="Glyco_hydro_31_CS"/>
</dbReference>
<keyword evidence="6 8" id="KW-0326">Glycosidase</keyword>
<comment type="caution">
    <text evidence="7">Lacks conserved residue(s) required for the propagation of feature annotation.</text>
</comment>
<dbReference type="CDD" id="cd06602">
    <property type="entry name" value="GH31_MGAM_SI_GAA"/>
    <property type="match status" value="1"/>
</dbReference>
<organism evidence="10">
    <name type="scientific">Rhipicephalus appendiculatus</name>
    <name type="common">Brown ear tick</name>
    <dbReference type="NCBI Taxonomy" id="34631"/>
    <lineage>
        <taxon>Eukaryota</taxon>
        <taxon>Metazoa</taxon>
        <taxon>Ecdysozoa</taxon>
        <taxon>Arthropoda</taxon>
        <taxon>Chelicerata</taxon>
        <taxon>Arachnida</taxon>
        <taxon>Acari</taxon>
        <taxon>Parasitiformes</taxon>
        <taxon>Ixodida</taxon>
        <taxon>Ixodoidea</taxon>
        <taxon>Ixodidae</taxon>
        <taxon>Rhipicephalinae</taxon>
        <taxon>Rhipicephalus</taxon>
        <taxon>Rhipicephalus</taxon>
    </lineage>
</organism>
<evidence type="ECO:0000259" key="9">
    <source>
        <dbReference type="PROSITE" id="PS51448"/>
    </source>
</evidence>
<dbReference type="Pfam" id="PF13802">
    <property type="entry name" value="Gal_mutarotas_2"/>
    <property type="match status" value="1"/>
</dbReference>
<dbReference type="GO" id="GO:0030246">
    <property type="term" value="F:carbohydrate binding"/>
    <property type="evidence" value="ECO:0007669"/>
    <property type="project" value="InterPro"/>
</dbReference>
<dbReference type="SUPFAM" id="SSF51445">
    <property type="entry name" value="(Trans)glycosidases"/>
    <property type="match status" value="1"/>
</dbReference>
<sequence length="902" mass="101772">MSDDIYLIYTFCIFVTCSIAGSQAQLFSWSALGNLSQQGHFNGYDGKCELPSVADRFDCYPEPGSTQQGCEARGCCWGALGNASGPNIPYCYYPADYQGYVLDDLDYFPDHISAKLHRKIPSGIDKDVQSVAVNIVFYGNDTARITITDATQTRFTPPVPKIPTRTHKGSRLYNVSVSKDGQLSVYRLDRQSTIIFHTNLSRLVFTDQFLQLSTLLPSDYVYGLGEQWTTLRRSVNWTSRFFFNRDRPPMRGQNLYGTHPFLLGVDKARRGYGVFLHNSNALEIVLQPTPAVTFRALGGVLDFFVFAGPTAANVVSQMQHVVGMPAMPPYWGLGFHLCRFGYKTLNRTRYIMEMNIKAGIPLDTQWNDIDYMKSNNDFTYDKDRFEGLPEFVNDLHASGRHYVVIVDPAVSGSEAPGSYPPYEDGVAMDIFVKNITGGIVFGKVWNDKSSVFPDFSHPNATTYWTKQFARFHDEVPFDGAWIDMNEPSNFYDGHKDGCPPNQKEDQPPYVPSGEKLSAKTLCMSDRHYISSHYNVHNIYSQMEARATYKALVQIRQKRPFIISRATSPGQSKWSGHWSGDISSSWEDMKLSIPNILSFGMYGMPLMGADICGFNDNTTVELCARWHALGAFYPFSRNHNTDDGIDQDPFSLGEPVIRSALVNLAARYQLIPYLYTLFYRSHVYGETVARPLFFEFPDDPNTYDIDEQFMWGSAFLFNPALYQGQTEVKAYVPAGLWYDAYHGSEPMQVENGTYMTFPAALGDPMSILVRGGHIFPVASSIATTADQRQKPLHFAALIGKDGTAKGELFWDDGDSLDTIENGKYNLYKLYTDWNRNIVLSVSRVVSGFKEEPMVDIFIVSGVLQAPTNVTMGSRSLHFEFRNKVLVVLDVNERLDHDFEINWS</sequence>
<keyword evidence="5" id="KW-1015">Disulfide bond</keyword>
<keyword evidence="3 8" id="KW-0378">Hydrolase</keyword>
<dbReference type="CDD" id="cd00111">
    <property type="entry name" value="Trefoil"/>
    <property type="match status" value="1"/>
</dbReference>
<accession>A0A131Z192</accession>
<evidence type="ECO:0000256" key="4">
    <source>
        <dbReference type="ARBA" id="ARBA00023136"/>
    </source>
</evidence>
<dbReference type="GO" id="GO:0005975">
    <property type="term" value="P:carbohydrate metabolic process"/>
    <property type="evidence" value="ECO:0007669"/>
    <property type="project" value="InterPro"/>
</dbReference>
<comment type="subcellular location">
    <subcellularLocation>
        <location evidence="1">Endomembrane system</location>
    </subcellularLocation>
</comment>
<dbReference type="Gene3D" id="2.60.40.1180">
    <property type="entry name" value="Golgi alpha-mannosidase II"/>
    <property type="match status" value="2"/>
</dbReference>
<dbReference type="Gene3D" id="2.60.40.1760">
    <property type="entry name" value="glycosyl hydrolase (family 31)"/>
    <property type="match status" value="1"/>
</dbReference>
<dbReference type="PROSITE" id="PS00707">
    <property type="entry name" value="GLYCOSYL_HYDROL_F31_2"/>
    <property type="match status" value="1"/>
</dbReference>
<dbReference type="PANTHER" id="PTHR22762">
    <property type="entry name" value="ALPHA-GLUCOSIDASE"/>
    <property type="match status" value="1"/>
</dbReference>
<dbReference type="InterPro" id="IPR011013">
    <property type="entry name" value="Gal_mutarotase_sf_dom"/>
</dbReference>
<evidence type="ECO:0000256" key="5">
    <source>
        <dbReference type="ARBA" id="ARBA00023157"/>
    </source>
</evidence>
<evidence type="ECO:0000256" key="1">
    <source>
        <dbReference type="ARBA" id="ARBA00004308"/>
    </source>
</evidence>
<feature type="domain" description="P-type" evidence="9">
    <location>
        <begin position="46"/>
        <end position="95"/>
    </location>
</feature>
<dbReference type="PROSITE" id="PS51448">
    <property type="entry name" value="P_TREFOIL_2"/>
    <property type="match status" value="1"/>
</dbReference>
<dbReference type="SMART" id="SM00018">
    <property type="entry name" value="PD"/>
    <property type="match status" value="1"/>
</dbReference>
<dbReference type="InterPro" id="IPR048395">
    <property type="entry name" value="Glyco_hydro_31_C"/>
</dbReference>
<dbReference type="Pfam" id="PF21365">
    <property type="entry name" value="Glyco_hydro_31_3rd"/>
    <property type="match status" value="1"/>
</dbReference>
<dbReference type="Pfam" id="PF01055">
    <property type="entry name" value="Glyco_hydro_31_2nd"/>
    <property type="match status" value="1"/>
</dbReference>
<dbReference type="PROSITE" id="PS00025">
    <property type="entry name" value="P_TREFOIL_1"/>
    <property type="match status" value="1"/>
</dbReference>
<evidence type="ECO:0000256" key="6">
    <source>
        <dbReference type="ARBA" id="ARBA00023295"/>
    </source>
</evidence>